<gene>
    <name evidence="1" type="ORF">BOTCAL_0185g00040</name>
</gene>
<name>A0A4Y8D062_9HELO</name>
<keyword evidence="2" id="KW-1185">Reference proteome</keyword>
<evidence type="ECO:0000313" key="1">
    <source>
        <dbReference type="EMBL" id="TEY60141.1"/>
    </source>
</evidence>
<comment type="caution">
    <text evidence="1">The sequence shown here is derived from an EMBL/GenBank/DDBJ whole genome shotgun (WGS) entry which is preliminary data.</text>
</comment>
<dbReference type="Proteomes" id="UP000297299">
    <property type="component" value="Unassembled WGS sequence"/>
</dbReference>
<dbReference type="AlphaFoldDB" id="A0A4Y8D062"/>
<proteinExistence type="predicted"/>
<sequence length="70" mass="7701">MSGVFVSILATARLKSAPNGDEPKTLATPMLQRDKLTIKCKKDSKPSNLISAISVYQNEQDGEDSRYDEV</sequence>
<evidence type="ECO:0000313" key="2">
    <source>
        <dbReference type="Proteomes" id="UP000297299"/>
    </source>
</evidence>
<organism evidence="1 2">
    <name type="scientific">Botryotinia calthae</name>
    <dbReference type="NCBI Taxonomy" id="38488"/>
    <lineage>
        <taxon>Eukaryota</taxon>
        <taxon>Fungi</taxon>
        <taxon>Dikarya</taxon>
        <taxon>Ascomycota</taxon>
        <taxon>Pezizomycotina</taxon>
        <taxon>Leotiomycetes</taxon>
        <taxon>Helotiales</taxon>
        <taxon>Sclerotiniaceae</taxon>
        <taxon>Botryotinia</taxon>
    </lineage>
</organism>
<accession>A0A4Y8D062</accession>
<reference evidence="1 2" key="1">
    <citation type="submission" date="2017-11" db="EMBL/GenBank/DDBJ databases">
        <title>Comparative genomics of Botrytis spp.</title>
        <authorList>
            <person name="Valero-Jimenez C.A."/>
            <person name="Tapia P."/>
            <person name="Veloso J."/>
            <person name="Silva-Moreno E."/>
            <person name="Staats M."/>
            <person name="Valdes J.H."/>
            <person name="Van Kan J.A.L."/>
        </authorList>
    </citation>
    <scope>NUCLEOTIDE SEQUENCE [LARGE SCALE GENOMIC DNA]</scope>
    <source>
        <strain evidence="1 2">MUCL2830</strain>
    </source>
</reference>
<protein>
    <submittedName>
        <fullName evidence="1">Uncharacterized protein</fullName>
    </submittedName>
</protein>
<dbReference type="EMBL" id="PHWZ01000185">
    <property type="protein sequence ID" value="TEY60141.1"/>
    <property type="molecule type" value="Genomic_DNA"/>
</dbReference>